<organism evidence="1">
    <name type="scientific">marine sediment metagenome</name>
    <dbReference type="NCBI Taxonomy" id="412755"/>
    <lineage>
        <taxon>unclassified sequences</taxon>
        <taxon>metagenomes</taxon>
        <taxon>ecological metagenomes</taxon>
    </lineage>
</organism>
<evidence type="ECO:0000313" key="1">
    <source>
        <dbReference type="EMBL" id="KKN41167.1"/>
    </source>
</evidence>
<reference evidence="1" key="1">
    <citation type="journal article" date="2015" name="Nature">
        <title>Complex archaea that bridge the gap between prokaryotes and eukaryotes.</title>
        <authorList>
            <person name="Spang A."/>
            <person name="Saw J.H."/>
            <person name="Jorgensen S.L."/>
            <person name="Zaremba-Niedzwiedzka K."/>
            <person name="Martijn J."/>
            <person name="Lind A.E."/>
            <person name="van Eijk R."/>
            <person name="Schleper C."/>
            <person name="Guy L."/>
            <person name="Ettema T.J."/>
        </authorList>
    </citation>
    <scope>NUCLEOTIDE SEQUENCE</scope>
</reference>
<proteinExistence type="predicted"/>
<sequence>MQLLSHLFTRKAPVERRVQTVAITADALLGLFQLDGTRTLRMEGVPEDAKVEAMWVEPNTRTLVIAIASAEFALVTEGTIPPPIYVTIYVTEQVPQQVLAESQ</sequence>
<gene>
    <name evidence="1" type="ORF">LCGC14_0725970</name>
</gene>
<accession>A0A0F9QW00</accession>
<dbReference type="EMBL" id="LAZR01001664">
    <property type="protein sequence ID" value="KKN41167.1"/>
    <property type="molecule type" value="Genomic_DNA"/>
</dbReference>
<protein>
    <submittedName>
        <fullName evidence="1">Uncharacterized protein</fullName>
    </submittedName>
</protein>
<comment type="caution">
    <text evidence="1">The sequence shown here is derived from an EMBL/GenBank/DDBJ whole genome shotgun (WGS) entry which is preliminary data.</text>
</comment>
<name>A0A0F9QW00_9ZZZZ</name>
<dbReference type="AlphaFoldDB" id="A0A0F9QW00"/>